<protein>
    <submittedName>
        <fullName evidence="1">Uncharacterized protein</fullName>
    </submittedName>
</protein>
<accession>A0ABP8FS20</accession>
<name>A0ABP8FS20_9BACT</name>
<dbReference type="EMBL" id="BAABFN010000004">
    <property type="protein sequence ID" value="GAA4309902.1"/>
    <property type="molecule type" value="Genomic_DNA"/>
</dbReference>
<gene>
    <name evidence="1" type="ORF">GCM10023143_18020</name>
</gene>
<evidence type="ECO:0000313" key="2">
    <source>
        <dbReference type="Proteomes" id="UP001501207"/>
    </source>
</evidence>
<sequence length="296" mass="33789">MPGPDRNISLIRDPNFSKGINLRGFYAEHPETIRALHPFDSNKTGKAVWILDQWASRYNLKDAAREQLPDGSVRYANTGKTVILHRPGNGNAADLEVFGSREYTAPRKPNQPWPHLLLEQGMDTRYLLSQMEQLNFQITARLRYCNDKMDSATFKSDLHTAQFSIYLSVSNVNKQSPGYGDYLWFGLPLYDYRYRNIPRFAAEDGGKPDATKKFIYSLSGAQLYSGSFCDGKWISIDKDLLFFIKAAVNAARQHGYLQETSWEDMAISGMNIGWEMPGTFDAAMQWKDMELRAQLK</sequence>
<reference evidence="2" key="1">
    <citation type="journal article" date="2019" name="Int. J. Syst. Evol. Microbiol.">
        <title>The Global Catalogue of Microorganisms (GCM) 10K type strain sequencing project: providing services to taxonomists for standard genome sequencing and annotation.</title>
        <authorList>
            <consortium name="The Broad Institute Genomics Platform"/>
            <consortium name="The Broad Institute Genome Sequencing Center for Infectious Disease"/>
            <person name="Wu L."/>
            <person name="Ma J."/>
        </authorList>
    </citation>
    <scope>NUCLEOTIDE SEQUENCE [LARGE SCALE GENOMIC DNA]</scope>
    <source>
        <strain evidence="2">JCM 17664</strain>
    </source>
</reference>
<keyword evidence="2" id="KW-1185">Reference proteome</keyword>
<organism evidence="1 2">
    <name type="scientific">Compostibacter hankyongensis</name>
    <dbReference type="NCBI Taxonomy" id="1007089"/>
    <lineage>
        <taxon>Bacteria</taxon>
        <taxon>Pseudomonadati</taxon>
        <taxon>Bacteroidota</taxon>
        <taxon>Chitinophagia</taxon>
        <taxon>Chitinophagales</taxon>
        <taxon>Chitinophagaceae</taxon>
        <taxon>Compostibacter</taxon>
    </lineage>
</organism>
<dbReference type="Proteomes" id="UP001501207">
    <property type="component" value="Unassembled WGS sequence"/>
</dbReference>
<evidence type="ECO:0000313" key="1">
    <source>
        <dbReference type="EMBL" id="GAA4309902.1"/>
    </source>
</evidence>
<proteinExistence type="predicted"/>
<comment type="caution">
    <text evidence="1">The sequence shown here is derived from an EMBL/GenBank/DDBJ whole genome shotgun (WGS) entry which is preliminary data.</text>
</comment>